<dbReference type="InParanoid" id="A0A5K4FG83"/>
<dbReference type="Gene3D" id="3.90.730.10">
    <property type="entry name" value="Ribonuclease T2-like"/>
    <property type="match status" value="1"/>
</dbReference>
<proteinExistence type="inferred from homology"/>
<reference evidence="3" key="1">
    <citation type="journal article" date="2012" name="PLoS Negl. Trop. Dis.">
        <title>A systematically improved high quality genome and transcriptome of the human blood fluke Schistosoma mansoni.</title>
        <authorList>
            <person name="Protasio A.V."/>
            <person name="Tsai I.J."/>
            <person name="Babbage A."/>
            <person name="Nichol S."/>
            <person name="Hunt M."/>
            <person name="Aslett M.A."/>
            <person name="De Silva N."/>
            <person name="Velarde G.S."/>
            <person name="Anderson T.J."/>
            <person name="Clark R.C."/>
            <person name="Davidson C."/>
            <person name="Dillon G.P."/>
            <person name="Holroyd N.E."/>
            <person name="LoVerde P.T."/>
            <person name="Lloyd C."/>
            <person name="McQuillan J."/>
            <person name="Oliveira G."/>
            <person name="Otto T.D."/>
            <person name="Parker-Manuel S.J."/>
            <person name="Quail M.A."/>
            <person name="Wilson R.A."/>
            <person name="Zerlotini A."/>
            <person name="Dunne D.W."/>
            <person name="Berriman M."/>
        </authorList>
    </citation>
    <scope>NUCLEOTIDE SEQUENCE [LARGE SCALE GENOMIC DNA]</scope>
    <source>
        <strain evidence="3">Puerto Rican</strain>
    </source>
</reference>
<dbReference type="GO" id="GO:0033897">
    <property type="term" value="F:ribonuclease T2 activity"/>
    <property type="evidence" value="ECO:0007669"/>
    <property type="project" value="InterPro"/>
</dbReference>
<dbReference type="PANTHER" id="PTHR11240:SF22">
    <property type="entry name" value="RIBONUCLEASE T2"/>
    <property type="match status" value="1"/>
</dbReference>
<dbReference type="PROSITE" id="PS00531">
    <property type="entry name" value="RNASE_T2_2"/>
    <property type="match status" value="1"/>
</dbReference>
<dbReference type="InterPro" id="IPR036430">
    <property type="entry name" value="RNase_T2-like_sf"/>
</dbReference>
<dbReference type="PANTHER" id="PTHR11240">
    <property type="entry name" value="RIBONUCLEASE T2"/>
    <property type="match status" value="1"/>
</dbReference>
<dbReference type="SUPFAM" id="SSF55895">
    <property type="entry name" value="Ribonuclease Rh-like"/>
    <property type="match status" value="1"/>
</dbReference>
<evidence type="ECO:0000256" key="2">
    <source>
        <dbReference type="RuleBase" id="RU004328"/>
    </source>
</evidence>
<dbReference type="Proteomes" id="UP000008854">
    <property type="component" value="Unassembled WGS sequence"/>
</dbReference>
<name>A0A5K4FG83_SCHMA</name>
<evidence type="ECO:0000313" key="4">
    <source>
        <dbReference type="WBParaSite" id="Smp_345790.1"/>
    </source>
</evidence>
<dbReference type="WBParaSite" id="Smp_345790.1">
    <property type="protein sequence ID" value="Smp_345790.1"/>
    <property type="gene ID" value="Smp_345790"/>
</dbReference>
<protein>
    <submittedName>
        <fullName evidence="4">Ribonuclease T(2)</fullName>
    </submittedName>
</protein>
<evidence type="ECO:0000256" key="1">
    <source>
        <dbReference type="ARBA" id="ARBA00007469"/>
    </source>
</evidence>
<accession>A0A5K4FG83</accession>
<dbReference type="AlphaFoldDB" id="A0A5K4FG83"/>
<reference evidence="4" key="2">
    <citation type="submission" date="2019-11" db="UniProtKB">
        <authorList>
            <consortium name="WormBaseParasite"/>
        </authorList>
    </citation>
    <scope>IDENTIFICATION</scope>
    <source>
        <strain evidence="4">Puerto Rican</strain>
    </source>
</reference>
<organism evidence="3 4">
    <name type="scientific">Schistosoma mansoni</name>
    <name type="common">Blood fluke</name>
    <dbReference type="NCBI Taxonomy" id="6183"/>
    <lineage>
        <taxon>Eukaryota</taxon>
        <taxon>Metazoa</taxon>
        <taxon>Spiralia</taxon>
        <taxon>Lophotrochozoa</taxon>
        <taxon>Platyhelminthes</taxon>
        <taxon>Trematoda</taxon>
        <taxon>Digenea</taxon>
        <taxon>Strigeidida</taxon>
        <taxon>Schistosomatoidea</taxon>
        <taxon>Schistosomatidae</taxon>
        <taxon>Schistosoma</taxon>
    </lineage>
</organism>
<dbReference type="Pfam" id="PF00445">
    <property type="entry name" value="Ribonuclease_T2"/>
    <property type="match status" value="1"/>
</dbReference>
<sequence length="186" mass="21353">MGDHVSETCKPTILPCKRPNCTGTEKFNITLLKGILEDMKKHWPSLSNLSSPFTFWEHEFNKHGLCAVQDPLVHNQTGYFKFGLQLFKDANLLKTLMKYNITPNATKEYNTSDLQNVLKKKFGHNGSLRCTNIKKKNDTGRLEEIRLCLNLTHNFTNCPVLGDCPSKFLFLPFSNSNQLVKSNYFY</sequence>
<keyword evidence="3" id="KW-1185">Reference proteome</keyword>
<dbReference type="InterPro" id="IPR001568">
    <property type="entry name" value="RNase_T2-like"/>
</dbReference>
<dbReference type="InterPro" id="IPR033130">
    <property type="entry name" value="RNase_T2_His_AS_2"/>
</dbReference>
<comment type="similarity">
    <text evidence="1 2">Belongs to the RNase T2 family.</text>
</comment>
<dbReference type="GO" id="GO:0003723">
    <property type="term" value="F:RNA binding"/>
    <property type="evidence" value="ECO:0007669"/>
    <property type="project" value="InterPro"/>
</dbReference>
<evidence type="ECO:0000313" key="3">
    <source>
        <dbReference type="Proteomes" id="UP000008854"/>
    </source>
</evidence>